<gene>
    <name evidence="2" type="ORF">Rsub_12722</name>
</gene>
<keyword evidence="3" id="KW-1185">Reference proteome</keyword>
<dbReference type="AlphaFoldDB" id="A0A2V0PRS7"/>
<feature type="region of interest" description="Disordered" evidence="1">
    <location>
        <begin position="166"/>
        <end position="226"/>
    </location>
</feature>
<dbReference type="EMBL" id="BDRX01000185">
    <property type="protein sequence ID" value="GBF99995.1"/>
    <property type="molecule type" value="Genomic_DNA"/>
</dbReference>
<feature type="compositionally biased region" description="Low complexity" evidence="1">
    <location>
        <begin position="166"/>
        <end position="196"/>
    </location>
</feature>
<protein>
    <submittedName>
        <fullName evidence="2">30S ribosomal protein S21</fullName>
    </submittedName>
</protein>
<dbReference type="Proteomes" id="UP000247498">
    <property type="component" value="Unassembled WGS sequence"/>
</dbReference>
<comment type="caution">
    <text evidence="2">The sequence shown here is derived from an EMBL/GenBank/DDBJ whole genome shotgun (WGS) entry which is preliminary data.</text>
</comment>
<evidence type="ECO:0000313" key="3">
    <source>
        <dbReference type="Proteomes" id="UP000247498"/>
    </source>
</evidence>
<dbReference type="GO" id="GO:0005840">
    <property type="term" value="C:ribosome"/>
    <property type="evidence" value="ECO:0007669"/>
    <property type="project" value="UniProtKB-KW"/>
</dbReference>
<evidence type="ECO:0000313" key="2">
    <source>
        <dbReference type="EMBL" id="GBF99995.1"/>
    </source>
</evidence>
<proteinExistence type="predicted"/>
<dbReference type="InParanoid" id="A0A2V0PRS7"/>
<keyword evidence="2" id="KW-0687">Ribonucleoprotein</keyword>
<keyword evidence="2" id="KW-0689">Ribosomal protein</keyword>
<dbReference type="STRING" id="307507.A0A2V0PRS7"/>
<accession>A0A2V0PRS7</accession>
<sequence length="226" mass="25138">MASLTTSRALAGLRAFAPASSRPTTAKTRGPAPLLARRDSFMVEVEIAEEEPEDVAVRRYMKAVMQSGVINKLRSLRHKESKIETYKRKLQERARARKLDIVDPTWEEFYGDNSLFDNGMPPFDDFFRSPEDDLDVFDNNSMPILEALDYNGMNFESSTWGYQGGYQPSSAYGGQQQQQQGQQQQQQGQAGGWQQPPAQPGQPGPDVFDLQAYEQQKGGGSGGAGY</sequence>
<evidence type="ECO:0000256" key="1">
    <source>
        <dbReference type="SAM" id="MobiDB-lite"/>
    </source>
</evidence>
<feature type="compositionally biased region" description="Gly residues" evidence="1">
    <location>
        <begin position="217"/>
        <end position="226"/>
    </location>
</feature>
<reference evidence="2 3" key="1">
    <citation type="journal article" date="2018" name="Sci. Rep.">
        <title>Raphidocelis subcapitata (=Pseudokirchneriella subcapitata) provides an insight into genome evolution and environmental adaptations in the Sphaeropleales.</title>
        <authorList>
            <person name="Suzuki S."/>
            <person name="Yamaguchi H."/>
            <person name="Nakajima N."/>
            <person name="Kawachi M."/>
        </authorList>
    </citation>
    <scope>NUCLEOTIDE SEQUENCE [LARGE SCALE GENOMIC DNA]</scope>
    <source>
        <strain evidence="2 3">NIES-35</strain>
    </source>
</reference>
<dbReference type="OrthoDB" id="785538at2759"/>
<name>A0A2V0PRS7_9CHLO</name>
<organism evidence="2 3">
    <name type="scientific">Raphidocelis subcapitata</name>
    <dbReference type="NCBI Taxonomy" id="307507"/>
    <lineage>
        <taxon>Eukaryota</taxon>
        <taxon>Viridiplantae</taxon>
        <taxon>Chlorophyta</taxon>
        <taxon>core chlorophytes</taxon>
        <taxon>Chlorophyceae</taxon>
        <taxon>CS clade</taxon>
        <taxon>Sphaeropleales</taxon>
        <taxon>Selenastraceae</taxon>
        <taxon>Raphidocelis</taxon>
    </lineage>
</organism>